<dbReference type="GO" id="GO:0040029">
    <property type="term" value="P:epigenetic regulation of gene expression"/>
    <property type="evidence" value="ECO:0007669"/>
    <property type="project" value="TreeGrafter"/>
</dbReference>
<feature type="region of interest" description="Disordered" evidence="6">
    <location>
        <begin position="381"/>
        <end position="660"/>
    </location>
</feature>
<evidence type="ECO:0000313" key="8">
    <source>
        <dbReference type="EMBL" id="CAE0503635.1"/>
    </source>
</evidence>
<dbReference type="SUPFAM" id="SSF52768">
    <property type="entry name" value="Arginase/deacetylase"/>
    <property type="match status" value="1"/>
</dbReference>
<organism evidence="8">
    <name type="scientific">Dunaliella tertiolecta</name>
    <name type="common">Green alga</name>
    <dbReference type="NCBI Taxonomy" id="3047"/>
    <lineage>
        <taxon>Eukaryota</taxon>
        <taxon>Viridiplantae</taxon>
        <taxon>Chlorophyta</taxon>
        <taxon>core chlorophytes</taxon>
        <taxon>Chlorophyceae</taxon>
        <taxon>CS clade</taxon>
        <taxon>Chlamydomonadales</taxon>
        <taxon>Dunaliellaceae</taxon>
        <taxon>Dunaliella</taxon>
    </lineage>
</organism>
<dbReference type="PANTHER" id="PTHR10625:SF44">
    <property type="entry name" value="HISTONE DEACETYLASE 19"/>
    <property type="match status" value="1"/>
</dbReference>
<feature type="compositionally biased region" description="Polar residues" evidence="6">
    <location>
        <begin position="465"/>
        <end position="485"/>
    </location>
</feature>
<dbReference type="InterPro" id="IPR023801">
    <property type="entry name" value="His_deacetylse_dom"/>
</dbReference>
<evidence type="ECO:0000256" key="3">
    <source>
        <dbReference type="ARBA" id="ARBA00022801"/>
    </source>
</evidence>
<dbReference type="Gene3D" id="3.40.800.20">
    <property type="entry name" value="Histone deacetylase domain"/>
    <property type="match status" value="1"/>
</dbReference>
<dbReference type="GO" id="GO:0141221">
    <property type="term" value="F:histone deacetylase activity, hydrolytic mechanism"/>
    <property type="evidence" value="ECO:0007669"/>
    <property type="project" value="UniProtKB-EC"/>
</dbReference>
<evidence type="ECO:0000256" key="2">
    <source>
        <dbReference type="ARBA" id="ARBA00012111"/>
    </source>
</evidence>
<reference evidence="8" key="1">
    <citation type="submission" date="2021-01" db="EMBL/GenBank/DDBJ databases">
        <authorList>
            <person name="Corre E."/>
            <person name="Pelletier E."/>
            <person name="Niang G."/>
            <person name="Scheremetjew M."/>
            <person name="Finn R."/>
            <person name="Kale V."/>
            <person name="Holt S."/>
            <person name="Cochrane G."/>
            <person name="Meng A."/>
            <person name="Brown T."/>
            <person name="Cohen L."/>
        </authorList>
    </citation>
    <scope>NUCLEOTIDE SEQUENCE</scope>
    <source>
        <strain evidence="8">CCMP1320</strain>
    </source>
</reference>
<dbReference type="GO" id="GO:0005634">
    <property type="term" value="C:nucleus"/>
    <property type="evidence" value="ECO:0007669"/>
    <property type="project" value="TreeGrafter"/>
</dbReference>
<gene>
    <name evidence="8" type="ORF">DTER00134_LOCUS18708</name>
</gene>
<accession>A0A7S3VSH6</accession>
<feature type="compositionally biased region" description="Low complexity" evidence="6">
    <location>
        <begin position="494"/>
        <end position="524"/>
    </location>
</feature>
<dbReference type="InterPro" id="IPR000286">
    <property type="entry name" value="HDACs"/>
</dbReference>
<evidence type="ECO:0000256" key="1">
    <source>
        <dbReference type="ARBA" id="ARBA00006457"/>
    </source>
</evidence>
<feature type="compositionally biased region" description="Low complexity" evidence="6">
    <location>
        <begin position="595"/>
        <end position="609"/>
    </location>
</feature>
<dbReference type="AlphaFoldDB" id="A0A7S3VSH6"/>
<sequence>MTQPKEKVVAYFYDEEVGNYTFGGGNPMRPHRARMVYSLLNSYGVTRNMIVHRPEPRSFEGLTEYHADDYIDFLRNVTPGNAEDHLNQLRRFNMGQVGDVDCPVFDGVYEYCQLYSGGSVNGATLVAQGKADLALNWSGGMHHAKKAEASGFCYVNDIVLCILELLKGFGRVLYVDIDIHHGDGVEEAFYLTDRVMTVSFHKYGEFFPGTGAIDDIGYGRGKHYTVNVPLKDGMDDDNYKFMFEPIMTKVMEMYQPGAIVMCCGADSLSGDKLGCFNLSMEGHSNCIEFMSKFNVPMVVLGGGGYTLRNVARCWTYETGRLLGLDLPDQLPEQALHEYNYYLDTFSLRIQTSNMKNMNTREELEDIKMRVMEHLRHLPPVPSVQMAHMPPAHQGPSQPEEDPDARGGGQIAEEMRRTRRGDESDEEGDPPGRARRDAPAPSPSGAAAEKGTAGGEGAARPAPVEATQQPQNPSLAPASLSTSEALNSRPPSQPAAPTTTTTAPTSTAPAALPQGAAPQGDAAAPVQKEESKVSPSEAAPPKSTAGPAPPPGPGPMQDDPNALTGSSSQPAEAGRAPAAVNQQGGGTGEQAMEVDPSSSQQQPQQQQQQQAGGEGPVAMDTAPPGDSGTANGATVNGADPSAAGAPAAPSQPEGGGAGQQQ</sequence>
<dbReference type="EC" id="3.5.1.98" evidence="2"/>
<comment type="similarity">
    <text evidence="1">Belongs to the histone deacetylase family. HD type 1 subfamily.</text>
</comment>
<feature type="domain" description="Histone deacetylase" evidence="7">
    <location>
        <begin position="27"/>
        <end position="318"/>
    </location>
</feature>
<dbReference type="PRINTS" id="PR01270">
    <property type="entry name" value="HDASUPER"/>
</dbReference>
<evidence type="ECO:0000259" key="7">
    <source>
        <dbReference type="Pfam" id="PF00850"/>
    </source>
</evidence>
<protein>
    <recommendedName>
        <fullName evidence="2">histone deacetylase</fullName>
        <ecNumber evidence="2">3.5.1.98</ecNumber>
    </recommendedName>
</protein>
<dbReference type="PANTHER" id="PTHR10625">
    <property type="entry name" value="HISTONE DEACETYLASE HDAC1-RELATED"/>
    <property type="match status" value="1"/>
</dbReference>
<proteinExistence type="inferred from homology"/>
<dbReference type="InterPro" id="IPR003084">
    <property type="entry name" value="HDAC_I/II"/>
</dbReference>
<evidence type="ECO:0000256" key="5">
    <source>
        <dbReference type="ARBA" id="ARBA00048287"/>
    </source>
</evidence>
<feature type="compositionally biased region" description="Basic and acidic residues" evidence="6">
    <location>
        <begin position="412"/>
        <end position="421"/>
    </location>
</feature>
<evidence type="ECO:0000256" key="4">
    <source>
        <dbReference type="ARBA" id="ARBA00022853"/>
    </source>
</evidence>
<feature type="compositionally biased region" description="Low complexity" evidence="6">
    <location>
        <begin position="636"/>
        <end position="651"/>
    </location>
</feature>
<dbReference type="PRINTS" id="PR01271">
    <property type="entry name" value="HISDACETLASE"/>
</dbReference>
<keyword evidence="4" id="KW-0156">Chromatin regulator</keyword>
<dbReference type="InterPro" id="IPR023696">
    <property type="entry name" value="Ureohydrolase_dom_sf"/>
</dbReference>
<name>A0A7S3VSH6_DUNTE</name>
<dbReference type="InterPro" id="IPR037138">
    <property type="entry name" value="His_deacetylse_dom_sf"/>
</dbReference>
<dbReference type="Pfam" id="PF00850">
    <property type="entry name" value="Hist_deacetyl"/>
    <property type="match status" value="1"/>
</dbReference>
<dbReference type="EMBL" id="HBIP01030810">
    <property type="protein sequence ID" value="CAE0503635.1"/>
    <property type="molecule type" value="Transcribed_RNA"/>
</dbReference>
<dbReference type="CDD" id="cd09991">
    <property type="entry name" value="HDAC_classI"/>
    <property type="match status" value="1"/>
</dbReference>
<comment type="catalytic activity">
    <reaction evidence="5">
        <text>N(6)-acetyl-L-lysyl-[histone] + H2O = L-lysyl-[histone] + acetate</text>
        <dbReference type="Rhea" id="RHEA:58196"/>
        <dbReference type="Rhea" id="RHEA-COMP:9845"/>
        <dbReference type="Rhea" id="RHEA-COMP:11338"/>
        <dbReference type="ChEBI" id="CHEBI:15377"/>
        <dbReference type="ChEBI" id="CHEBI:29969"/>
        <dbReference type="ChEBI" id="CHEBI:30089"/>
        <dbReference type="ChEBI" id="CHEBI:61930"/>
        <dbReference type="EC" id="3.5.1.98"/>
    </reaction>
</comment>
<keyword evidence="3" id="KW-0378">Hydrolase</keyword>
<evidence type="ECO:0000256" key="6">
    <source>
        <dbReference type="SAM" id="MobiDB-lite"/>
    </source>
</evidence>